<evidence type="ECO:0000313" key="2">
    <source>
        <dbReference type="EMBL" id="KAK4154793.1"/>
    </source>
</evidence>
<feature type="compositionally biased region" description="Polar residues" evidence="1">
    <location>
        <begin position="86"/>
        <end position="101"/>
    </location>
</feature>
<dbReference type="EMBL" id="MU856902">
    <property type="protein sequence ID" value="KAK4154793.1"/>
    <property type="molecule type" value="Genomic_DNA"/>
</dbReference>
<evidence type="ECO:0000313" key="3">
    <source>
        <dbReference type="Proteomes" id="UP001302745"/>
    </source>
</evidence>
<feature type="region of interest" description="Disordered" evidence="1">
    <location>
        <begin position="1"/>
        <end position="194"/>
    </location>
</feature>
<feature type="compositionally biased region" description="Basic and acidic residues" evidence="1">
    <location>
        <begin position="472"/>
        <end position="482"/>
    </location>
</feature>
<feature type="region of interest" description="Disordered" evidence="1">
    <location>
        <begin position="344"/>
        <end position="504"/>
    </location>
</feature>
<feature type="compositionally biased region" description="Basic and acidic residues" evidence="1">
    <location>
        <begin position="489"/>
        <end position="500"/>
    </location>
</feature>
<feature type="compositionally biased region" description="Polar residues" evidence="1">
    <location>
        <begin position="355"/>
        <end position="370"/>
    </location>
</feature>
<organism evidence="2 3">
    <name type="scientific">Chaetomidium leptoderma</name>
    <dbReference type="NCBI Taxonomy" id="669021"/>
    <lineage>
        <taxon>Eukaryota</taxon>
        <taxon>Fungi</taxon>
        <taxon>Dikarya</taxon>
        <taxon>Ascomycota</taxon>
        <taxon>Pezizomycotina</taxon>
        <taxon>Sordariomycetes</taxon>
        <taxon>Sordariomycetidae</taxon>
        <taxon>Sordariales</taxon>
        <taxon>Chaetomiaceae</taxon>
        <taxon>Chaetomidium</taxon>
    </lineage>
</organism>
<protein>
    <submittedName>
        <fullName evidence="2">Uncharacterized protein</fullName>
    </submittedName>
</protein>
<feature type="compositionally biased region" description="Polar residues" evidence="1">
    <location>
        <begin position="599"/>
        <end position="610"/>
    </location>
</feature>
<name>A0AAN6ZYE1_9PEZI</name>
<feature type="region of interest" description="Disordered" evidence="1">
    <location>
        <begin position="250"/>
        <end position="328"/>
    </location>
</feature>
<reference evidence="2" key="2">
    <citation type="submission" date="2023-05" db="EMBL/GenBank/DDBJ databases">
        <authorList>
            <consortium name="Lawrence Berkeley National Laboratory"/>
            <person name="Steindorff A."/>
            <person name="Hensen N."/>
            <person name="Bonometti L."/>
            <person name="Westerberg I."/>
            <person name="Brannstrom I.O."/>
            <person name="Guillou S."/>
            <person name="Cros-Aarteil S."/>
            <person name="Calhoun S."/>
            <person name="Haridas S."/>
            <person name="Kuo A."/>
            <person name="Mondo S."/>
            <person name="Pangilinan J."/>
            <person name="Riley R."/>
            <person name="Labutti K."/>
            <person name="Andreopoulos B."/>
            <person name="Lipzen A."/>
            <person name="Chen C."/>
            <person name="Yanf M."/>
            <person name="Daum C."/>
            <person name="Ng V."/>
            <person name="Clum A."/>
            <person name="Ohm R."/>
            <person name="Martin F."/>
            <person name="Silar P."/>
            <person name="Natvig D."/>
            <person name="Lalanne C."/>
            <person name="Gautier V."/>
            <person name="Ament-Velasquez S.L."/>
            <person name="Kruys A."/>
            <person name="Hutchinson M.I."/>
            <person name="Powell A.J."/>
            <person name="Barry K."/>
            <person name="Miller A.N."/>
            <person name="Grigoriev I.V."/>
            <person name="Debuchy R."/>
            <person name="Gladieux P."/>
            <person name="Thoren M.H."/>
            <person name="Johannesson H."/>
        </authorList>
    </citation>
    <scope>NUCLEOTIDE SEQUENCE</scope>
    <source>
        <strain evidence="2">CBS 538.74</strain>
    </source>
</reference>
<feature type="compositionally biased region" description="Polar residues" evidence="1">
    <location>
        <begin position="136"/>
        <end position="148"/>
    </location>
</feature>
<feature type="compositionally biased region" description="Polar residues" evidence="1">
    <location>
        <begin position="847"/>
        <end position="860"/>
    </location>
</feature>
<feature type="compositionally biased region" description="Polar residues" evidence="1">
    <location>
        <begin position="682"/>
        <end position="701"/>
    </location>
</feature>
<comment type="caution">
    <text evidence="2">The sequence shown here is derived from an EMBL/GenBank/DDBJ whole genome shotgun (WGS) entry which is preliminary data.</text>
</comment>
<feature type="compositionally biased region" description="Basic and acidic residues" evidence="1">
    <location>
        <begin position="173"/>
        <end position="182"/>
    </location>
</feature>
<feature type="compositionally biased region" description="Polar residues" evidence="1">
    <location>
        <begin position="728"/>
        <end position="739"/>
    </location>
</feature>
<proteinExistence type="predicted"/>
<feature type="compositionally biased region" description="Polar residues" evidence="1">
    <location>
        <begin position="260"/>
        <end position="297"/>
    </location>
</feature>
<feature type="compositionally biased region" description="Gly residues" evidence="1">
    <location>
        <begin position="916"/>
        <end position="932"/>
    </location>
</feature>
<gene>
    <name evidence="2" type="ORF">C8A00DRAFT_14103</name>
</gene>
<feature type="compositionally biased region" description="Low complexity" evidence="1">
    <location>
        <begin position="864"/>
        <end position="887"/>
    </location>
</feature>
<keyword evidence="3" id="KW-1185">Reference proteome</keyword>
<sequence>MQQPTQPDQYGRQRNKLHKPGDPRAHHQYSDSGVGMADTEPIQSSRASKPAHSNWIGPDEAVGGGTYTREYAQPSAPLESIRTELDTSTPTDETENYALSSNDRKKDLAAGSGASVGVGAMGLEGVAESRGRENIETTSGSHQPSGSTAPYWGNIPKDTDRGVYNTVTGHGSALDDHDEHHHLPPKSASPDRAVIAGSVANYPRGGVYNTVAGHGSQVRSNDDGIRTNMAAAAAAGDTMLAAPLPDIPEESQRAGRSAAFANSSNTGSGFQPETAVSQDAGPSQFTPKPNHDMTSQRAFPLSTAPAESHNGQRESTSPSRHGAATGAAAGAVGLGAGIAASDYAGKRRKGDTATAADQNTRQSQSQSPSLDNRHQTLDDQTLGNRHQTVGGVATGKQQSSRHRSPPTERRSHEEESPRSDKKHKILGIFHRSKDNGKEDTAEHRRRSAGEYTEPPKESLAAVNTPNRLRKQSRGEAAMERRRSPSAARADTDRHSGHGMEKTAAGAAAGAGAFGLLHHNKNSTNDREQPQSTTEPTRGPLSADSGGVGAAGEAPHQVEQVSTPFEHPREPPVLPQGADASQAAGPGQHSHYGMLAGGIPSSTSHGTTTNEPGHYNTLASGVPSGIKQDPATNPSMAGDDKAEYNVLPSGTPSGVKVKPKSPRHSGHHTGAALHANNEAGHGQYNNQDNHQPQPPTDITSRAQDLKDSPMPGTQHHTFLAGGPIPSHVRGTQAQPSTAGQPSGPEMAHNMSPEVMPAAYTQSAPHASQGGGRQNQGQDYATEQYPPQPQMAQGMSPAGGGQGYSTEQYPPQHQMAAQGMSPAVMPDAYTASAPRPTQGQGQDQGGQGYSTEQHPPQRQMAQGMSPAVMPDAYTAAAAPARSSSAAHTAVQQQQHRDPALAAATSSWATSAGKSSGVGHNGAGSSQGNGMGMGQGQMKCQHCGGENDISGYLERFTQEAGFGKKV</sequence>
<feature type="compositionally biased region" description="Basic and acidic residues" evidence="1">
    <location>
        <begin position="405"/>
        <end position="419"/>
    </location>
</feature>
<feature type="compositionally biased region" description="Basic and acidic residues" evidence="1">
    <location>
        <begin position="431"/>
        <end position="442"/>
    </location>
</feature>
<feature type="region of interest" description="Disordered" evidence="1">
    <location>
        <begin position="516"/>
        <end position="935"/>
    </location>
</feature>
<dbReference type="Proteomes" id="UP001302745">
    <property type="component" value="Unassembled WGS sequence"/>
</dbReference>
<reference evidence="2" key="1">
    <citation type="journal article" date="2023" name="Mol. Phylogenet. Evol.">
        <title>Genome-scale phylogeny and comparative genomics of the fungal order Sordariales.</title>
        <authorList>
            <person name="Hensen N."/>
            <person name="Bonometti L."/>
            <person name="Westerberg I."/>
            <person name="Brannstrom I.O."/>
            <person name="Guillou S."/>
            <person name="Cros-Aarteil S."/>
            <person name="Calhoun S."/>
            <person name="Haridas S."/>
            <person name="Kuo A."/>
            <person name="Mondo S."/>
            <person name="Pangilinan J."/>
            <person name="Riley R."/>
            <person name="LaButti K."/>
            <person name="Andreopoulos B."/>
            <person name="Lipzen A."/>
            <person name="Chen C."/>
            <person name="Yan M."/>
            <person name="Daum C."/>
            <person name="Ng V."/>
            <person name="Clum A."/>
            <person name="Steindorff A."/>
            <person name="Ohm R.A."/>
            <person name="Martin F."/>
            <person name="Silar P."/>
            <person name="Natvig D.O."/>
            <person name="Lalanne C."/>
            <person name="Gautier V."/>
            <person name="Ament-Velasquez S.L."/>
            <person name="Kruys A."/>
            <person name="Hutchinson M.I."/>
            <person name="Powell A.J."/>
            <person name="Barry K."/>
            <person name="Miller A.N."/>
            <person name="Grigoriev I.V."/>
            <person name="Debuchy R."/>
            <person name="Gladieux P."/>
            <person name="Hiltunen Thoren M."/>
            <person name="Johannesson H."/>
        </authorList>
    </citation>
    <scope>NUCLEOTIDE SEQUENCE</scope>
    <source>
        <strain evidence="2">CBS 538.74</strain>
    </source>
</reference>
<dbReference type="AlphaFoldDB" id="A0AAN6ZYE1"/>
<feature type="compositionally biased region" description="Basic residues" evidence="1">
    <location>
        <begin position="656"/>
        <end position="666"/>
    </location>
</feature>
<feature type="compositionally biased region" description="Basic and acidic residues" evidence="1">
    <location>
        <begin position="19"/>
        <end position="29"/>
    </location>
</feature>
<feature type="compositionally biased region" description="Low complexity" evidence="1">
    <location>
        <begin position="899"/>
        <end position="915"/>
    </location>
</feature>
<feature type="compositionally biased region" description="Polar residues" evidence="1">
    <location>
        <begin position="378"/>
        <end position="387"/>
    </location>
</feature>
<evidence type="ECO:0000256" key="1">
    <source>
        <dbReference type="SAM" id="MobiDB-lite"/>
    </source>
</evidence>
<accession>A0AAN6ZYE1</accession>